<dbReference type="EMBL" id="BKCP01003335">
    <property type="protein sequence ID" value="GER28877.1"/>
    <property type="molecule type" value="Genomic_DNA"/>
</dbReference>
<keyword evidence="3" id="KW-1185">Reference proteome</keyword>
<feature type="compositionally biased region" description="Basic residues" evidence="1">
    <location>
        <begin position="202"/>
        <end position="219"/>
    </location>
</feature>
<evidence type="ECO:0000313" key="3">
    <source>
        <dbReference type="Proteomes" id="UP000325081"/>
    </source>
</evidence>
<sequence>MLLTLKQHEHYTPCRDGKILQDPNRSIEAFATHGNEELPWAWTRALHLPIVDQRSVKSYPAILAQSNKVTKSFLGHGQEHCTCPSLTNARLQNLDYAPFIAVHIYTFKNFTIFPPSNLTNNLIVILFALQQHISKVVRVREAHKSSTANVQDNSPPLDGEILVIPVFPGSQHVDVCIDPRFRHQRGVDVRLDGLVDFSNCCKGRKKRQPPPRKELHNRRAQGDDGADE</sequence>
<evidence type="ECO:0000313" key="2">
    <source>
        <dbReference type="EMBL" id="GER28877.1"/>
    </source>
</evidence>
<evidence type="ECO:0000256" key="1">
    <source>
        <dbReference type="SAM" id="MobiDB-lite"/>
    </source>
</evidence>
<protein>
    <submittedName>
        <fullName evidence="2">RNA binding (RRM/RBD/RNP motifs) family protein</fullName>
    </submittedName>
</protein>
<gene>
    <name evidence="2" type="ORF">STAS_04705</name>
</gene>
<name>A0A5A7P899_STRAF</name>
<accession>A0A5A7P899</accession>
<organism evidence="2 3">
    <name type="scientific">Striga asiatica</name>
    <name type="common">Asiatic witchweed</name>
    <name type="synonym">Buchnera asiatica</name>
    <dbReference type="NCBI Taxonomy" id="4170"/>
    <lineage>
        <taxon>Eukaryota</taxon>
        <taxon>Viridiplantae</taxon>
        <taxon>Streptophyta</taxon>
        <taxon>Embryophyta</taxon>
        <taxon>Tracheophyta</taxon>
        <taxon>Spermatophyta</taxon>
        <taxon>Magnoliopsida</taxon>
        <taxon>eudicotyledons</taxon>
        <taxon>Gunneridae</taxon>
        <taxon>Pentapetalae</taxon>
        <taxon>asterids</taxon>
        <taxon>lamiids</taxon>
        <taxon>Lamiales</taxon>
        <taxon>Orobanchaceae</taxon>
        <taxon>Buchnereae</taxon>
        <taxon>Striga</taxon>
    </lineage>
</organism>
<comment type="caution">
    <text evidence="2">The sequence shown here is derived from an EMBL/GenBank/DDBJ whole genome shotgun (WGS) entry which is preliminary data.</text>
</comment>
<reference evidence="3" key="1">
    <citation type="journal article" date="2019" name="Curr. Biol.">
        <title>Genome Sequence of Striga asiatica Provides Insight into the Evolution of Plant Parasitism.</title>
        <authorList>
            <person name="Yoshida S."/>
            <person name="Kim S."/>
            <person name="Wafula E.K."/>
            <person name="Tanskanen J."/>
            <person name="Kim Y.M."/>
            <person name="Honaas L."/>
            <person name="Yang Z."/>
            <person name="Spallek T."/>
            <person name="Conn C.E."/>
            <person name="Ichihashi Y."/>
            <person name="Cheong K."/>
            <person name="Cui S."/>
            <person name="Der J.P."/>
            <person name="Gundlach H."/>
            <person name="Jiao Y."/>
            <person name="Hori C."/>
            <person name="Ishida J.K."/>
            <person name="Kasahara H."/>
            <person name="Kiba T."/>
            <person name="Kim M.S."/>
            <person name="Koo N."/>
            <person name="Laohavisit A."/>
            <person name="Lee Y.H."/>
            <person name="Lumba S."/>
            <person name="McCourt P."/>
            <person name="Mortimer J.C."/>
            <person name="Mutuku J.M."/>
            <person name="Nomura T."/>
            <person name="Sasaki-Sekimoto Y."/>
            <person name="Seto Y."/>
            <person name="Wang Y."/>
            <person name="Wakatake T."/>
            <person name="Sakakibara H."/>
            <person name="Demura T."/>
            <person name="Yamaguchi S."/>
            <person name="Yoneyama K."/>
            <person name="Manabe R.I."/>
            <person name="Nelson D.C."/>
            <person name="Schulman A.H."/>
            <person name="Timko M.P."/>
            <person name="dePamphilis C.W."/>
            <person name="Choi D."/>
            <person name="Shirasu K."/>
        </authorList>
    </citation>
    <scope>NUCLEOTIDE SEQUENCE [LARGE SCALE GENOMIC DNA]</scope>
    <source>
        <strain evidence="3">cv. UVA1</strain>
    </source>
</reference>
<dbReference type="Proteomes" id="UP000325081">
    <property type="component" value="Unassembled WGS sequence"/>
</dbReference>
<proteinExistence type="predicted"/>
<feature type="region of interest" description="Disordered" evidence="1">
    <location>
        <begin position="202"/>
        <end position="228"/>
    </location>
</feature>
<dbReference type="AlphaFoldDB" id="A0A5A7P899"/>